<organism evidence="4 5">
    <name type="scientific">Cryomyces minteri</name>
    <dbReference type="NCBI Taxonomy" id="331657"/>
    <lineage>
        <taxon>Eukaryota</taxon>
        <taxon>Fungi</taxon>
        <taxon>Dikarya</taxon>
        <taxon>Ascomycota</taxon>
        <taxon>Pezizomycotina</taxon>
        <taxon>Dothideomycetes</taxon>
        <taxon>Dothideomycetes incertae sedis</taxon>
        <taxon>Cryomyces</taxon>
    </lineage>
</organism>
<dbReference type="GO" id="GO:0000324">
    <property type="term" value="C:fungal-type vacuole"/>
    <property type="evidence" value="ECO:0007669"/>
    <property type="project" value="TreeGrafter"/>
</dbReference>
<dbReference type="PANTHER" id="PTHR45711">
    <property type="entry name" value="CHLORIDE CHANNEL PROTEIN"/>
    <property type="match status" value="1"/>
</dbReference>
<dbReference type="GO" id="GO:0005794">
    <property type="term" value="C:Golgi apparatus"/>
    <property type="evidence" value="ECO:0007669"/>
    <property type="project" value="TreeGrafter"/>
</dbReference>
<evidence type="ECO:0000256" key="1">
    <source>
        <dbReference type="ARBA" id="ARBA00023065"/>
    </source>
</evidence>
<dbReference type="Gene3D" id="3.10.580.10">
    <property type="entry name" value="CBS-domain"/>
    <property type="match status" value="1"/>
</dbReference>
<evidence type="ECO:0000256" key="2">
    <source>
        <dbReference type="PROSITE-ProRule" id="PRU00703"/>
    </source>
</evidence>
<dbReference type="GO" id="GO:0005769">
    <property type="term" value="C:early endosome"/>
    <property type="evidence" value="ECO:0007669"/>
    <property type="project" value="TreeGrafter"/>
</dbReference>
<dbReference type="InterPro" id="IPR046342">
    <property type="entry name" value="CBS_dom_sf"/>
</dbReference>
<dbReference type="AlphaFoldDB" id="A0A4U0UFW3"/>
<protein>
    <recommendedName>
        <fullName evidence="3">CBS domain-containing protein</fullName>
    </recommendedName>
</protein>
<dbReference type="GO" id="GO:0005783">
    <property type="term" value="C:endoplasmic reticulum"/>
    <property type="evidence" value="ECO:0007669"/>
    <property type="project" value="TreeGrafter"/>
</dbReference>
<dbReference type="GO" id="GO:0005247">
    <property type="term" value="F:voltage-gated chloride channel activity"/>
    <property type="evidence" value="ECO:0007669"/>
    <property type="project" value="TreeGrafter"/>
</dbReference>
<dbReference type="Proteomes" id="UP000308768">
    <property type="component" value="Unassembled WGS sequence"/>
</dbReference>
<dbReference type="GO" id="GO:0005886">
    <property type="term" value="C:plasma membrane"/>
    <property type="evidence" value="ECO:0007669"/>
    <property type="project" value="TreeGrafter"/>
</dbReference>
<dbReference type="SUPFAM" id="SSF54631">
    <property type="entry name" value="CBS-domain pair"/>
    <property type="match status" value="1"/>
</dbReference>
<keyword evidence="5" id="KW-1185">Reference proteome</keyword>
<sequence>MIVVGVTKAVSDRFGKGGIADCMIWFNGFPFLDNKEEHTFGVPVSQVMTSSMTLLSASGLELRNVEKIVDENKFQGFPIVEDHASKTLLGYIGRTELRYAVDRAKRDQTAPPHAKCFFSPSATRPAITPSTVSPAISFDTIDATFSQMSVDFSKFIDPTPLTVHPRLPLETVMELFKKMGPRVILVEYHGRLTGLVTVKDCLKYQFKVEAQENPRDDARLERGQERLWELLRQAAGWVELHRVTGS</sequence>
<dbReference type="Pfam" id="PF00571">
    <property type="entry name" value="CBS"/>
    <property type="match status" value="1"/>
</dbReference>
<keyword evidence="1" id="KW-0406">Ion transport</keyword>
<comment type="caution">
    <text evidence="4">The sequence shown here is derived from an EMBL/GenBank/DDBJ whole genome shotgun (WGS) entry which is preliminary data.</text>
</comment>
<dbReference type="InterPro" id="IPR000644">
    <property type="entry name" value="CBS_dom"/>
</dbReference>
<reference evidence="4 5" key="1">
    <citation type="submission" date="2017-03" db="EMBL/GenBank/DDBJ databases">
        <title>Genomes of endolithic fungi from Antarctica.</title>
        <authorList>
            <person name="Coleine C."/>
            <person name="Masonjones S."/>
            <person name="Stajich J.E."/>
        </authorList>
    </citation>
    <scope>NUCLEOTIDE SEQUENCE [LARGE SCALE GENOMIC DNA]</scope>
    <source>
        <strain evidence="4 5">CCFEE 5187</strain>
    </source>
</reference>
<keyword evidence="1" id="KW-0813">Transport</keyword>
<keyword evidence="2" id="KW-0129">CBS domain</keyword>
<dbReference type="GO" id="GO:0006879">
    <property type="term" value="P:intracellular iron ion homeostasis"/>
    <property type="evidence" value="ECO:0007669"/>
    <property type="project" value="TreeGrafter"/>
</dbReference>
<dbReference type="EMBL" id="NAJN01003897">
    <property type="protein sequence ID" value="TKA33822.1"/>
    <property type="molecule type" value="Genomic_DNA"/>
</dbReference>
<evidence type="ECO:0000313" key="4">
    <source>
        <dbReference type="EMBL" id="TKA33822.1"/>
    </source>
</evidence>
<accession>A0A4U0UFW3</accession>
<name>A0A4U0UFW3_9PEZI</name>
<dbReference type="PROSITE" id="PS51371">
    <property type="entry name" value="CBS"/>
    <property type="match status" value="2"/>
</dbReference>
<proteinExistence type="predicted"/>
<dbReference type="CDD" id="cd04591">
    <property type="entry name" value="CBS_pair_voltage-gated_CLC_euk_bac"/>
    <property type="match status" value="1"/>
</dbReference>
<dbReference type="GO" id="GO:0006878">
    <property type="term" value="P:intracellular copper ion homeostasis"/>
    <property type="evidence" value="ECO:0007669"/>
    <property type="project" value="TreeGrafter"/>
</dbReference>
<evidence type="ECO:0000313" key="5">
    <source>
        <dbReference type="Proteomes" id="UP000308768"/>
    </source>
</evidence>
<evidence type="ECO:0000259" key="3">
    <source>
        <dbReference type="PROSITE" id="PS51371"/>
    </source>
</evidence>
<feature type="domain" description="CBS" evidence="3">
    <location>
        <begin position="156"/>
        <end position="215"/>
    </location>
</feature>
<dbReference type="PANTHER" id="PTHR45711:SF9">
    <property type="entry name" value="ANION_PROTON EXCHANGE TRANSPORTER GEF1"/>
    <property type="match status" value="1"/>
</dbReference>
<dbReference type="OrthoDB" id="44789at2759"/>
<gene>
    <name evidence="4" type="ORF">B0A49_13492</name>
</gene>
<feature type="domain" description="CBS" evidence="3">
    <location>
        <begin position="48"/>
        <end position="108"/>
    </location>
</feature>